<dbReference type="Pfam" id="PF00069">
    <property type="entry name" value="Pkinase"/>
    <property type="match status" value="2"/>
</dbReference>
<dbReference type="SUPFAM" id="SSF56112">
    <property type="entry name" value="Protein kinase-like (PK-like)"/>
    <property type="match status" value="1"/>
</dbReference>
<evidence type="ECO:0000259" key="1">
    <source>
        <dbReference type="PROSITE" id="PS50011"/>
    </source>
</evidence>
<keyword evidence="3" id="KW-1185">Reference proteome</keyword>
<dbReference type="SMART" id="SM00220">
    <property type="entry name" value="S_TKc"/>
    <property type="match status" value="1"/>
</dbReference>
<dbReference type="InterPro" id="IPR052751">
    <property type="entry name" value="Plant_MAPKKK"/>
</dbReference>
<protein>
    <recommendedName>
        <fullName evidence="1">Protein kinase domain-containing protein</fullName>
    </recommendedName>
</protein>
<dbReference type="PANTHER" id="PTHR48011">
    <property type="entry name" value="CCR4-NOT TRANSCRIPTIONAL COMPLEX SUBUNIT CAF120-RELATED"/>
    <property type="match status" value="1"/>
</dbReference>
<comment type="caution">
    <text evidence="2">The sequence shown here is derived from an EMBL/GenBank/DDBJ whole genome shotgun (WGS) entry which is preliminary data.</text>
</comment>
<accession>A0A7J9JUH1</accession>
<dbReference type="GO" id="GO:0007165">
    <property type="term" value="P:signal transduction"/>
    <property type="evidence" value="ECO:0007669"/>
    <property type="project" value="TreeGrafter"/>
</dbReference>
<dbReference type="Proteomes" id="UP000593575">
    <property type="component" value="Unassembled WGS sequence"/>
</dbReference>
<dbReference type="PANTHER" id="PTHR48011:SF18">
    <property type="entry name" value="MITOGEN-ACTIVATED PROTEIN KINASE KINASE KINASE 19-RELATED"/>
    <property type="match status" value="1"/>
</dbReference>
<dbReference type="GO" id="GO:0004672">
    <property type="term" value="F:protein kinase activity"/>
    <property type="evidence" value="ECO:0007669"/>
    <property type="project" value="InterPro"/>
</dbReference>
<dbReference type="PROSITE" id="PS00108">
    <property type="entry name" value="PROTEIN_KINASE_ST"/>
    <property type="match status" value="1"/>
</dbReference>
<evidence type="ECO:0000313" key="3">
    <source>
        <dbReference type="Proteomes" id="UP000593575"/>
    </source>
</evidence>
<organism evidence="2 3">
    <name type="scientific">Gossypium armourianum</name>
    <dbReference type="NCBI Taxonomy" id="34283"/>
    <lineage>
        <taxon>Eukaryota</taxon>
        <taxon>Viridiplantae</taxon>
        <taxon>Streptophyta</taxon>
        <taxon>Embryophyta</taxon>
        <taxon>Tracheophyta</taxon>
        <taxon>Spermatophyta</taxon>
        <taxon>Magnoliopsida</taxon>
        <taxon>eudicotyledons</taxon>
        <taxon>Gunneridae</taxon>
        <taxon>Pentapetalae</taxon>
        <taxon>rosids</taxon>
        <taxon>malvids</taxon>
        <taxon>Malvales</taxon>
        <taxon>Malvaceae</taxon>
        <taxon>Malvoideae</taxon>
        <taxon>Gossypium</taxon>
    </lineage>
</organism>
<proteinExistence type="predicted"/>
<feature type="domain" description="Protein kinase" evidence="1">
    <location>
        <begin position="1"/>
        <end position="165"/>
    </location>
</feature>
<dbReference type="InterPro" id="IPR000719">
    <property type="entry name" value="Prot_kinase_dom"/>
</dbReference>
<sequence length="218" mass="24548">MEMSNVILPIHDFSVENGRKFYNLVLEYADKGSLVDHLQQNGGKLIESNVKRFARSMLKGLNFFHSQGFVHCDIKLQNVLLFGNGDVDIWALGCAVVEIFTGKLAWHLKLGANMVDLLIKIGANDELTRIPRELSGEGKDFMEKCFSRDPNKRWTAEMLLQHPFMASDDEIVPSTSSRGFVEEITISLRCTLDFPAWVSTQSILGENSSMFSSAWVDL</sequence>
<gene>
    <name evidence="2" type="ORF">Goarm_009904</name>
</gene>
<evidence type="ECO:0000313" key="2">
    <source>
        <dbReference type="EMBL" id="MBA0837776.1"/>
    </source>
</evidence>
<dbReference type="EMBL" id="JABFAE010000009">
    <property type="protein sequence ID" value="MBA0837776.1"/>
    <property type="molecule type" value="Genomic_DNA"/>
</dbReference>
<reference evidence="2 3" key="1">
    <citation type="journal article" date="2019" name="Genome Biol. Evol.">
        <title>Insights into the evolution of the New World diploid cottons (Gossypium, subgenus Houzingenia) based on genome sequencing.</title>
        <authorList>
            <person name="Grover C.E."/>
            <person name="Arick M.A. 2nd"/>
            <person name="Thrash A."/>
            <person name="Conover J.L."/>
            <person name="Sanders W.S."/>
            <person name="Peterson D.G."/>
            <person name="Frelichowski J.E."/>
            <person name="Scheffler J.A."/>
            <person name="Scheffler B.E."/>
            <person name="Wendel J.F."/>
        </authorList>
    </citation>
    <scope>NUCLEOTIDE SEQUENCE [LARGE SCALE GENOMIC DNA]</scope>
    <source>
        <strain evidence="2">6</strain>
        <tissue evidence="2">Leaf</tissue>
    </source>
</reference>
<dbReference type="InterPro" id="IPR008271">
    <property type="entry name" value="Ser/Thr_kinase_AS"/>
</dbReference>
<dbReference type="GO" id="GO:0005524">
    <property type="term" value="F:ATP binding"/>
    <property type="evidence" value="ECO:0007669"/>
    <property type="project" value="InterPro"/>
</dbReference>
<dbReference type="Gene3D" id="1.10.510.10">
    <property type="entry name" value="Transferase(Phosphotransferase) domain 1"/>
    <property type="match status" value="2"/>
</dbReference>
<name>A0A7J9JUH1_9ROSI</name>
<dbReference type="PROSITE" id="PS50011">
    <property type="entry name" value="PROTEIN_KINASE_DOM"/>
    <property type="match status" value="1"/>
</dbReference>
<dbReference type="AlphaFoldDB" id="A0A7J9JUH1"/>
<dbReference type="InterPro" id="IPR011009">
    <property type="entry name" value="Kinase-like_dom_sf"/>
</dbReference>